<sequence>MRDAGRPDADTLVIDLAEVDSANSAGLALLLEWLDVARARDIHLSYANVPDSLRRIAAFSNLQDVLPIAV</sequence>
<evidence type="ECO:0000313" key="2">
    <source>
        <dbReference type="EMBL" id="EXJ16373.1"/>
    </source>
</evidence>
<evidence type="ECO:0000313" key="3">
    <source>
        <dbReference type="Proteomes" id="UP000019460"/>
    </source>
</evidence>
<dbReference type="AlphaFoldDB" id="W9V9V6"/>
<comment type="caution">
    <text evidence="2">The sequence shown here is derived from an EMBL/GenBank/DDBJ whole genome shotgun (WGS) entry which is preliminary data.</text>
</comment>
<dbReference type="CDD" id="cd07043">
    <property type="entry name" value="STAS_anti-anti-sigma_factors"/>
    <property type="match status" value="1"/>
</dbReference>
<dbReference type="SUPFAM" id="SSF52091">
    <property type="entry name" value="SpoIIaa-like"/>
    <property type="match status" value="1"/>
</dbReference>
<protein>
    <recommendedName>
        <fullName evidence="1">STAS domain-containing protein</fullName>
    </recommendedName>
</protein>
<dbReference type="PROSITE" id="PS50801">
    <property type="entry name" value="STAS"/>
    <property type="match status" value="1"/>
</dbReference>
<dbReference type="InterPro" id="IPR058548">
    <property type="entry name" value="MlaB-like_STAS"/>
</dbReference>
<dbReference type="Proteomes" id="UP000019460">
    <property type="component" value="Unassembled WGS sequence"/>
</dbReference>
<dbReference type="Gene3D" id="3.30.750.24">
    <property type="entry name" value="STAS domain"/>
    <property type="match status" value="1"/>
</dbReference>
<dbReference type="Pfam" id="PF13466">
    <property type="entry name" value="STAS_2"/>
    <property type="match status" value="1"/>
</dbReference>
<accession>W9V9V6</accession>
<evidence type="ECO:0000259" key="1">
    <source>
        <dbReference type="PROSITE" id="PS50801"/>
    </source>
</evidence>
<gene>
    <name evidence="2" type="ORF">D779_0307</name>
</gene>
<keyword evidence="3" id="KW-1185">Reference proteome</keyword>
<name>W9V9V6_9GAMM</name>
<feature type="domain" description="STAS" evidence="1">
    <location>
        <begin position="1"/>
        <end position="70"/>
    </location>
</feature>
<dbReference type="STRING" id="1249627.D779_0307"/>
<organism evidence="2 3">
    <name type="scientific">Imhoffiella purpurea</name>
    <dbReference type="NCBI Taxonomy" id="1249627"/>
    <lineage>
        <taxon>Bacteria</taxon>
        <taxon>Pseudomonadati</taxon>
        <taxon>Pseudomonadota</taxon>
        <taxon>Gammaproteobacteria</taxon>
        <taxon>Chromatiales</taxon>
        <taxon>Chromatiaceae</taxon>
        <taxon>Imhoffiella</taxon>
    </lineage>
</organism>
<dbReference type="eggNOG" id="COG3113">
    <property type="taxonomic scope" value="Bacteria"/>
</dbReference>
<dbReference type="InterPro" id="IPR036513">
    <property type="entry name" value="STAS_dom_sf"/>
</dbReference>
<proteinExistence type="predicted"/>
<dbReference type="InterPro" id="IPR002645">
    <property type="entry name" value="STAS_dom"/>
</dbReference>
<reference evidence="2 3" key="1">
    <citation type="submission" date="2012-11" db="EMBL/GenBank/DDBJ databases">
        <title>Genome assembly of Thiorhodococcus sp. AK35.</title>
        <authorList>
            <person name="Nupur N."/>
            <person name="Khatri I."/>
            <person name="Subramanian S."/>
            <person name="Pinnaka A."/>
        </authorList>
    </citation>
    <scope>NUCLEOTIDE SEQUENCE [LARGE SCALE GENOMIC DNA]</scope>
    <source>
        <strain evidence="2 3">AK35</strain>
    </source>
</reference>
<dbReference type="EMBL" id="AONC01000012">
    <property type="protein sequence ID" value="EXJ16373.1"/>
    <property type="molecule type" value="Genomic_DNA"/>
</dbReference>